<accession>A0ACD5YZD0</accession>
<dbReference type="EnsemblPlants" id="AVESA.00010b.r2.6AG1068750.1">
    <property type="protein sequence ID" value="AVESA.00010b.r2.6AG1068750.1.CDS.1"/>
    <property type="gene ID" value="AVESA.00010b.r2.6AG1068750"/>
</dbReference>
<name>A0ACD5YZD0_AVESA</name>
<evidence type="ECO:0000313" key="1">
    <source>
        <dbReference type="EnsemblPlants" id="AVESA.00010b.r2.6AG1068750.1.CDS.1"/>
    </source>
</evidence>
<organism evidence="1 2">
    <name type="scientific">Avena sativa</name>
    <name type="common">Oat</name>
    <dbReference type="NCBI Taxonomy" id="4498"/>
    <lineage>
        <taxon>Eukaryota</taxon>
        <taxon>Viridiplantae</taxon>
        <taxon>Streptophyta</taxon>
        <taxon>Embryophyta</taxon>
        <taxon>Tracheophyta</taxon>
        <taxon>Spermatophyta</taxon>
        <taxon>Magnoliopsida</taxon>
        <taxon>Liliopsida</taxon>
        <taxon>Poales</taxon>
        <taxon>Poaceae</taxon>
        <taxon>BOP clade</taxon>
        <taxon>Pooideae</taxon>
        <taxon>Poodae</taxon>
        <taxon>Poeae</taxon>
        <taxon>Poeae Chloroplast Group 1 (Aveneae type)</taxon>
        <taxon>Aveninae</taxon>
        <taxon>Avena</taxon>
    </lineage>
</organism>
<reference evidence="1" key="1">
    <citation type="submission" date="2021-05" db="EMBL/GenBank/DDBJ databases">
        <authorList>
            <person name="Scholz U."/>
            <person name="Mascher M."/>
            <person name="Fiebig A."/>
        </authorList>
    </citation>
    <scope>NUCLEOTIDE SEQUENCE [LARGE SCALE GENOMIC DNA]</scope>
</reference>
<sequence length="330" mass="36575">MMRKYGLATDNIVDATIVDADGNLLPDKKAMGDDLFWAIRGGGGGSFGIVLSFKVRLTLVPPTVTFFSITRSMNQGAVEAVTKWQTVAPVLPDDLTVRVNVQQREANFQSLYLGNCSAVVATLHERLPELGVTPADCREMSWLQYVAYIYFGDAINTTPLDVLLLNRNLTLGRFYKNKSDYVVKALTMAEWEKIFTWPNGGALEGQLVLEPHGGRMGSIADTDTPFPHRDGVLYNIQYVESWNGNSSTPSWVNTFMEPLVSKNPRAAYANYRDLDIGVNKVVGGVSSYESGKVWGERYFGGNFKRLALIKGKVDAGDYFRNEQSVPPLHL</sequence>
<keyword evidence="2" id="KW-1185">Reference proteome</keyword>
<dbReference type="Proteomes" id="UP001732700">
    <property type="component" value="Chromosome 6A"/>
</dbReference>
<reference evidence="1" key="2">
    <citation type="submission" date="2025-09" db="UniProtKB">
        <authorList>
            <consortium name="EnsemblPlants"/>
        </authorList>
    </citation>
    <scope>IDENTIFICATION</scope>
</reference>
<evidence type="ECO:0000313" key="2">
    <source>
        <dbReference type="Proteomes" id="UP001732700"/>
    </source>
</evidence>
<proteinExistence type="predicted"/>
<protein>
    <submittedName>
        <fullName evidence="1">Uncharacterized protein</fullName>
    </submittedName>
</protein>